<name>A0A2P5YVR8_GOSBA</name>
<dbReference type="AlphaFoldDB" id="A0A2P5YVR8"/>
<dbReference type="EMBL" id="KZ662742">
    <property type="protein sequence ID" value="PPS19701.1"/>
    <property type="molecule type" value="Genomic_DNA"/>
</dbReference>
<protein>
    <submittedName>
        <fullName evidence="1">Uncharacterized protein</fullName>
    </submittedName>
</protein>
<dbReference type="Proteomes" id="UP000239757">
    <property type="component" value="Unassembled WGS sequence"/>
</dbReference>
<gene>
    <name evidence="1" type="ORF">GOBAR_AA00878</name>
</gene>
<proteinExistence type="predicted"/>
<organism evidence="1 2">
    <name type="scientific">Gossypium barbadense</name>
    <name type="common">Sea Island cotton</name>
    <name type="synonym">Hibiscus barbadensis</name>
    <dbReference type="NCBI Taxonomy" id="3634"/>
    <lineage>
        <taxon>Eukaryota</taxon>
        <taxon>Viridiplantae</taxon>
        <taxon>Streptophyta</taxon>
        <taxon>Embryophyta</taxon>
        <taxon>Tracheophyta</taxon>
        <taxon>Spermatophyta</taxon>
        <taxon>Magnoliopsida</taxon>
        <taxon>eudicotyledons</taxon>
        <taxon>Gunneridae</taxon>
        <taxon>Pentapetalae</taxon>
        <taxon>rosids</taxon>
        <taxon>malvids</taxon>
        <taxon>Malvales</taxon>
        <taxon>Malvaceae</taxon>
        <taxon>Malvoideae</taxon>
        <taxon>Gossypium</taxon>
    </lineage>
</organism>
<accession>A0A2P5YVR8</accession>
<evidence type="ECO:0000313" key="1">
    <source>
        <dbReference type="EMBL" id="PPS19701.1"/>
    </source>
</evidence>
<reference evidence="1 2" key="1">
    <citation type="submission" date="2015-01" db="EMBL/GenBank/DDBJ databases">
        <title>Genome of allotetraploid Gossypium barbadense reveals genomic plasticity and fiber elongation in cotton evolution.</title>
        <authorList>
            <person name="Chen X."/>
            <person name="Liu X."/>
            <person name="Zhao B."/>
            <person name="Zheng H."/>
            <person name="Hu Y."/>
            <person name="Lu G."/>
            <person name="Yang C."/>
            <person name="Chen J."/>
            <person name="Shan C."/>
            <person name="Zhang L."/>
            <person name="Zhou Y."/>
            <person name="Wang L."/>
            <person name="Guo W."/>
            <person name="Bai Y."/>
            <person name="Ruan J."/>
            <person name="Shangguan X."/>
            <person name="Mao Y."/>
            <person name="Jiang J."/>
            <person name="Zhu Y."/>
            <person name="Lei J."/>
            <person name="Kang H."/>
            <person name="Chen S."/>
            <person name="He X."/>
            <person name="Wang R."/>
            <person name="Wang Y."/>
            <person name="Chen J."/>
            <person name="Wang L."/>
            <person name="Yu S."/>
            <person name="Wang B."/>
            <person name="Wei J."/>
            <person name="Song S."/>
            <person name="Lu X."/>
            <person name="Gao Z."/>
            <person name="Gu W."/>
            <person name="Deng X."/>
            <person name="Ma D."/>
            <person name="Wang S."/>
            <person name="Liang W."/>
            <person name="Fang L."/>
            <person name="Cai C."/>
            <person name="Zhu X."/>
            <person name="Zhou B."/>
            <person name="Zhang Y."/>
            <person name="Chen Z."/>
            <person name="Xu S."/>
            <person name="Zhu R."/>
            <person name="Wang S."/>
            <person name="Zhang T."/>
            <person name="Zhao G."/>
        </authorList>
    </citation>
    <scope>NUCLEOTIDE SEQUENCE [LARGE SCALE GENOMIC DNA]</scope>
    <source>
        <strain evidence="2">cv. Xinhai21</strain>
        <tissue evidence="1">Leaf</tissue>
    </source>
</reference>
<sequence>MEYGCLAQSIQDLHGSIFYLIPMTSLQNKLSWPLNYMISTTDHHHHPRSNTRFWEKGFTFSSLENKLTTPCNAPQKPIVATNAQSTSAYETEIIRAYNVCVYIPSWQWGCDGPYCGLLLQRVDDISIR</sequence>
<evidence type="ECO:0000313" key="2">
    <source>
        <dbReference type="Proteomes" id="UP000239757"/>
    </source>
</evidence>